<protein>
    <submittedName>
        <fullName evidence="1">Uncharacterized protein</fullName>
    </submittedName>
</protein>
<proteinExistence type="predicted"/>
<accession>A0A6I6JY25</accession>
<name>A0A6I6JY25_9BACT</name>
<keyword evidence="2" id="KW-1185">Reference proteome</keyword>
<dbReference type="KEGG" id="mcos:GM418_15745"/>
<dbReference type="EMBL" id="CP046401">
    <property type="protein sequence ID" value="QGY45072.1"/>
    <property type="molecule type" value="Genomic_DNA"/>
</dbReference>
<dbReference type="Proteomes" id="UP000428260">
    <property type="component" value="Chromosome"/>
</dbReference>
<gene>
    <name evidence="1" type="ORF">GM418_15745</name>
</gene>
<dbReference type="RefSeq" id="WP_158867993.1">
    <property type="nucleotide sequence ID" value="NZ_CP046401.1"/>
</dbReference>
<sequence length="60" mass="6994">MVHLTSAKLEKKAKKYFEKIKKKFGRNKKVITFAAPKGKNVPTDIELDRGRERDEVGEKY</sequence>
<evidence type="ECO:0000313" key="1">
    <source>
        <dbReference type="EMBL" id="QGY45072.1"/>
    </source>
</evidence>
<reference evidence="1 2" key="1">
    <citation type="submission" date="2019-11" db="EMBL/GenBank/DDBJ databases">
        <authorList>
            <person name="Zheng R.K."/>
            <person name="Sun C.M."/>
        </authorList>
    </citation>
    <scope>NUCLEOTIDE SEQUENCE [LARGE SCALE GENOMIC DNA]</scope>
    <source>
        <strain evidence="1 2">WC007</strain>
    </source>
</reference>
<organism evidence="1 2">
    <name type="scientific">Maribellus comscasis</name>
    <dbReference type="NCBI Taxonomy" id="2681766"/>
    <lineage>
        <taxon>Bacteria</taxon>
        <taxon>Pseudomonadati</taxon>
        <taxon>Bacteroidota</taxon>
        <taxon>Bacteroidia</taxon>
        <taxon>Marinilabiliales</taxon>
        <taxon>Prolixibacteraceae</taxon>
        <taxon>Maribellus</taxon>
    </lineage>
</organism>
<dbReference type="AlphaFoldDB" id="A0A6I6JY25"/>
<evidence type="ECO:0000313" key="2">
    <source>
        <dbReference type="Proteomes" id="UP000428260"/>
    </source>
</evidence>